<dbReference type="Proteomes" id="UP001148662">
    <property type="component" value="Unassembled WGS sequence"/>
</dbReference>
<accession>A0ACC1TEL2</accession>
<proteinExistence type="predicted"/>
<protein>
    <submittedName>
        <fullName evidence="1">Uncharacterized protein</fullName>
    </submittedName>
</protein>
<evidence type="ECO:0000313" key="2">
    <source>
        <dbReference type="Proteomes" id="UP001148662"/>
    </source>
</evidence>
<dbReference type="EMBL" id="JANHOG010000035">
    <property type="protein sequence ID" value="KAJ3559274.1"/>
    <property type="molecule type" value="Genomic_DNA"/>
</dbReference>
<sequence>MQWLLAVSYLAASCSTLAHAHQDEGSNIDPAPHARRKTMSFRPELPHPDYHTDPRSTMGLVGSPNDPFEAATKFILWLTRDPTNPASFYIRNDSYTDKNTGITHIYAKQRIGEWEIINGNININVKGELILSYGDSFYRGEGIEVRTTDVQSQFCARLTEEQAESQMALGCADGSSTACDSQVALGPTHPSLDHLSNLLEWNCATLGQSYRTDVEAQLVAVAGEFASTPKLALLRFMAAAVVDQGTRDSLFQDPEAALDSMHVNVRREAFAGDSERLVFDIDGVYETISPVKAYLAIMQVPDGDSIVLQRVWKFIVKMEHNWYEAAVTLHVPHRIVSVVDWVADSPVSAAPVPKRPNEGATYRVFPWGVNDPDVGVRAVEKELPDRIASPLGWHGVHNANDPLCQDNRYGDCATKYRNTTTTWGNNVFAQESWQGGDEWMGNYRPDAGSGLAFDYSYVPRGSTKEDAVEAAKEYINATITQLFYTVNKVHDLYYRYGFDEVSGNFQQHNFGRGGEENDAIIIAAQSGAGLNNADFASPPDGENPRCRMFLWNTAMPYRDGAFESGVVIHEVSHGLSTRLTGGPADPSCLFFGESGGMGEGWGDFLATLIRSNDTYSDYPLGAWVANRPGGIREYPFSTVRDGYSAFQA</sequence>
<name>A0ACC1TEL2_9APHY</name>
<evidence type="ECO:0000313" key="1">
    <source>
        <dbReference type="EMBL" id="KAJ3559274.1"/>
    </source>
</evidence>
<gene>
    <name evidence="1" type="ORF">NM688_g443</name>
</gene>
<reference evidence="1" key="1">
    <citation type="submission" date="2022-07" db="EMBL/GenBank/DDBJ databases">
        <title>Genome Sequence of Phlebia brevispora.</title>
        <authorList>
            <person name="Buettner E."/>
        </authorList>
    </citation>
    <scope>NUCLEOTIDE SEQUENCE</scope>
    <source>
        <strain evidence="1">MPL23</strain>
    </source>
</reference>
<keyword evidence="2" id="KW-1185">Reference proteome</keyword>
<organism evidence="1 2">
    <name type="scientific">Phlebia brevispora</name>
    <dbReference type="NCBI Taxonomy" id="194682"/>
    <lineage>
        <taxon>Eukaryota</taxon>
        <taxon>Fungi</taxon>
        <taxon>Dikarya</taxon>
        <taxon>Basidiomycota</taxon>
        <taxon>Agaricomycotina</taxon>
        <taxon>Agaricomycetes</taxon>
        <taxon>Polyporales</taxon>
        <taxon>Meruliaceae</taxon>
        <taxon>Phlebia</taxon>
    </lineage>
</organism>
<comment type="caution">
    <text evidence="1">The sequence shown here is derived from an EMBL/GenBank/DDBJ whole genome shotgun (WGS) entry which is preliminary data.</text>
</comment>